<sequence>LSPILRDNTSSKFTYSSKLRRMKSYSESSSPLTLNSFADYERNVQTSSVHRGRPFESVCELSTDSVAQQVKSIGDQENDKENEPVVDGSNQEQQHPGTSTPVKKASSNEFVT</sequence>
<dbReference type="WBParaSite" id="ASIM_0000813101-mRNA-1">
    <property type="protein sequence ID" value="ASIM_0000813101-mRNA-1"/>
    <property type="gene ID" value="ASIM_0000813101"/>
</dbReference>
<evidence type="ECO:0000313" key="2">
    <source>
        <dbReference type="WBParaSite" id="ASIM_0000813101-mRNA-1"/>
    </source>
</evidence>
<name>A0A0M3JKF8_ANISI</name>
<proteinExistence type="predicted"/>
<feature type="compositionally biased region" description="Polar residues" evidence="1">
    <location>
        <begin position="88"/>
        <end position="112"/>
    </location>
</feature>
<evidence type="ECO:0000256" key="1">
    <source>
        <dbReference type="SAM" id="MobiDB-lite"/>
    </source>
</evidence>
<protein>
    <submittedName>
        <fullName evidence="2">Microtubule-associated tumor suppressor candidate 2</fullName>
    </submittedName>
</protein>
<dbReference type="AlphaFoldDB" id="A0A0M3JKF8"/>
<organism evidence="2">
    <name type="scientific">Anisakis simplex</name>
    <name type="common">Herring worm</name>
    <dbReference type="NCBI Taxonomy" id="6269"/>
    <lineage>
        <taxon>Eukaryota</taxon>
        <taxon>Metazoa</taxon>
        <taxon>Ecdysozoa</taxon>
        <taxon>Nematoda</taxon>
        <taxon>Chromadorea</taxon>
        <taxon>Rhabditida</taxon>
        <taxon>Spirurina</taxon>
        <taxon>Ascaridomorpha</taxon>
        <taxon>Ascaridoidea</taxon>
        <taxon>Anisakidae</taxon>
        <taxon>Anisakis</taxon>
        <taxon>Anisakis simplex complex</taxon>
    </lineage>
</organism>
<accession>A0A0M3JKF8</accession>
<feature type="region of interest" description="Disordered" evidence="1">
    <location>
        <begin position="69"/>
        <end position="112"/>
    </location>
</feature>
<reference evidence="2" key="1">
    <citation type="submission" date="2017-02" db="UniProtKB">
        <authorList>
            <consortium name="WormBaseParasite"/>
        </authorList>
    </citation>
    <scope>IDENTIFICATION</scope>
</reference>